<dbReference type="EMBL" id="CP122979">
    <property type="protein sequence ID" value="WGI36370.1"/>
    <property type="molecule type" value="Genomic_DNA"/>
</dbReference>
<evidence type="ECO:0000256" key="2">
    <source>
        <dbReference type="ARBA" id="ARBA00023002"/>
    </source>
</evidence>
<dbReference type="RefSeq" id="WP_280101671.1">
    <property type="nucleotide sequence ID" value="NZ_CP122979.1"/>
</dbReference>
<dbReference type="InterPro" id="IPR006424">
    <property type="entry name" value="Glyceraldehyde-3-P_DH_1"/>
</dbReference>
<dbReference type="EC" id="1.2.1.-" evidence="4"/>
<organism evidence="6 7">
    <name type="scientific">Mesomycoplasma lagogenitalium</name>
    <dbReference type="NCBI Taxonomy" id="171286"/>
    <lineage>
        <taxon>Bacteria</taxon>
        <taxon>Bacillati</taxon>
        <taxon>Mycoplasmatota</taxon>
        <taxon>Mycoplasmoidales</taxon>
        <taxon>Metamycoplasmataceae</taxon>
        <taxon>Mesomycoplasma</taxon>
    </lineage>
</organism>
<dbReference type="InterPro" id="IPR020831">
    <property type="entry name" value="GlycerAld/Erythrose_P_DH"/>
</dbReference>
<dbReference type="SMART" id="SM00846">
    <property type="entry name" value="Gp_dh_N"/>
    <property type="match status" value="1"/>
</dbReference>
<dbReference type="InterPro" id="IPR020830">
    <property type="entry name" value="GlycerAld_3-P_DH_AS"/>
</dbReference>
<evidence type="ECO:0000256" key="4">
    <source>
        <dbReference type="RuleBase" id="RU361160"/>
    </source>
</evidence>
<dbReference type="CDD" id="cd05214">
    <property type="entry name" value="GAPDH_I_N"/>
    <property type="match status" value="1"/>
</dbReference>
<dbReference type="PANTHER" id="PTHR43148">
    <property type="entry name" value="GLYCERALDEHYDE-3-PHOSPHATE DEHYDROGENASE 2"/>
    <property type="match status" value="1"/>
</dbReference>
<evidence type="ECO:0000313" key="7">
    <source>
        <dbReference type="Proteomes" id="UP001179842"/>
    </source>
</evidence>
<dbReference type="NCBIfam" id="TIGR01534">
    <property type="entry name" value="GAPDH-I"/>
    <property type="match status" value="1"/>
</dbReference>
<comment type="similarity">
    <text evidence="1 3">Belongs to the glyceraldehyde-3-phosphate dehydrogenase family.</text>
</comment>
<accession>A0ABY8LT02</accession>
<sequence>MKKIAINGFGRIGRLVFRAIQKLHKNEMQVVAINDLTDAATLAHLLKYDTAHGRYEGSVEVKDGSLVVDGQEIRILAERDPEVLPWKEMGIDVVVEATGFFTSKEGSEKHLRAGAKKVLISAPASGDLKTVVYNVNHETLTKEDKIVSAASCTTNALAPVVHFLDKEYGIERGYMTTIHAYTGDQRLQDAPHKDLRRARAAASNIVPSSTGAAKAIGLVVPSLKGKMDGIALRVPTITGSFVDLVVELKKQPSAEEINALMKANESESFGYNDEPIVSSDIIGETHGSIFDATLTKVMSVDGKNLYKIYTWYDNEASYVNQYVRVLKLLSSL</sequence>
<evidence type="ECO:0000313" key="6">
    <source>
        <dbReference type="EMBL" id="WGI36370.1"/>
    </source>
</evidence>
<dbReference type="Pfam" id="PF00044">
    <property type="entry name" value="Gp_dh_N"/>
    <property type="match status" value="1"/>
</dbReference>
<dbReference type="PROSITE" id="PS00071">
    <property type="entry name" value="GAPDH"/>
    <property type="match status" value="1"/>
</dbReference>
<proteinExistence type="inferred from homology"/>
<evidence type="ECO:0000256" key="1">
    <source>
        <dbReference type="ARBA" id="ARBA00007406"/>
    </source>
</evidence>
<dbReference type="InterPro" id="IPR020829">
    <property type="entry name" value="GlycerAld_3-P_DH_cat"/>
</dbReference>
<protein>
    <recommendedName>
        <fullName evidence="4">Glyceraldehyde-3-phosphate dehydrogenase</fullName>
        <ecNumber evidence="4">1.2.1.-</ecNumber>
    </recommendedName>
</protein>
<dbReference type="Proteomes" id="UP001179842">
    <property type="component" value="Chromosome"/>
</dbReference>
<dbReference type="Gene3D" id="3.40.50.720">
    <property type="entry name" value="NAD(P)-binding Rossmann-like Domain"/>
    <property type="match status" value="1"/>
</dbReference>
<feature type="domain" description="Glyceraldehyde 3-phosphate dehydrogenase NAD(P) binding" evidence="5">
    <location>
        <begin position="2"/>
        <end position="152"/>
    </location>
</feature>
<gene>
    <name evidence="6" type="primary">gap</name>
    <name evidence="6" type="ORF">QEG99_02755</name>
</gene>
<dbReference type="SUPFAM" id="SSF51735">
    <property type="entry name" value="NAD(P)-binding Rossmann-fold domains"/>
    <property type="match status" value="1"/>
</dbReference>
<dbReference type="Pfam" id="PF02800">
    <property type="entry name" value="Gp_dh_C"/>
    <property type="match status" value="1"/>
</dbReference>
<evidence type="ECO:0000256" key="3">
    <source>
        <dbReference type="RuleBase" id="RU000397"/>
    </source>
</evidence>
<name>A0ABY8LT02_9BACT</name>
<dbReference type="InterPro" id="IPR020828">
    <property type="entry name" value="GlycerAld_3-P_DH_NAD(P)-bd"/>
</dbReference>
<keyword evidence="7" id="KW-1185">Reference proteome</keyword>
<keyword evidence="2 4" id="KW-0560">Oxidoreductase</keyword>
<dbReference type="InterPro" id="IPR036291">
    <property type="entry name" value="NAD(P)-bd_dom_sf"/>
</dbReference>
<dbReference type="Gene3D" id="3.30.360.10">
    <property type="entry name" value="Dihydrodipicolinate Reductase, domain 2"/>
    <property type="match status" value="1"/>
</dbReference>
<dbReference type="CDD" id="cd18126">
    <property type="entry name" value="GAPDH_I_C"/>
    <property type="match status" value="1"/>
</dbReference>
<reference evidence="6" key="1">
    <citation type="submission" date="2023-04" db="EMBL/GenBank/DDBJ databases">
        <title>Completed genome of Mycoplasma lagogenitalium type strain 12MS.</title>
        <authorList>
            <person name="Spergser J."/>
        </authorList>
    </citation>
    <scope>NUCLEOTIDE SEQUENCE</scope>
    <source>
        <strain evidence="6">12MS</strain>
    </source>
</reference>
<dbReference type="SUPFAM" id="SSF55347">
    <property type="entry name" value="Glyceraldehyde-3-phosphate dehydrogenase-like, C-terminal domain"/>
    <property type="match status" value="1"/>
</dbReference>
<evidence type="ECO:0000259" key="5">
    <source>
        <dbReference type="SMART" id="SM00846"/>
    </source>
</evidence>
<dbReference type="PRINTS" id="PR00078">
    <property type="entry name" value="G3PDHDRGNASE"/>
</dbReference>
<dbReference type="PIRSF" id="PIRSF000149">
    <property type="entry name" value="GAP_DH"/>
    <property type="match status" value="1"/>
</dbReference>